<comment type="catalytic activity">
    <reaction evidence="9">
        <text>S-methyl-5'-thioadenosine + phosphate = 5-(methylsulfanyl)-alpha-D-ribose 1-phosphate + adenine</text>
        <dbReference type="Rhea" id="RHEA:11852"/>
        <dbReference type="ChEBI" id="CHEBI:16708"/>
        <dbReference type="ChEBI" id="CHEBI:17509"/>
        <dbReference type="ChEBI" id="CHEBI:43474"/>
        <dbReference type="ChEBI" id="CHEBI:58533"/>
        <dbReference type="EC" id="2.4.2.28"/>
    </reaction>
    <physiologicalReaction direction="left-to-right" evidence="9">
        <dbReference type="Rhea" id="RHEA:11853"/>
    </physiologicalReaction>
</comment>
<name>A0A1R3T3Y2_9BACT</name>
<evidence type="ECO:0000256" key="8">
    <source>
        <dbReference type="ARBA" id="ARBA00048968"/>
    </source>
</evidence>
<keyword evidence="6" id="KW-0862">Zinc</keyword>
<evidence type="ECO:0000256" key="2">
    <source>
        <dbReference type="ARBA" id="ARBA00007353"/>
    </source>
</evidence>
<evidence type="ECO:0000256" key="3">
    <source>
        <dbReference type="ARBA" id="ARBA00022679"/>
    </source>
</evidence>
<accession>A0A1R3T3Y2</accession>
<dbReference type="SUPFAM" id="SSF64438">
    <property type="entry name" value="CNF1/YfiH-like putative cysteine hydrolases"/>
    <property type="match status" value="1"/>
</dbReference>
<evidence type="ECO:0000313" key="11">
    <source>
        <dbReference type="EMBL" id="SCD19227.1"/>
    </source>
</evidence>
<dbReference type="GO" id="GO:0016787">
    <property type="term" value="F:hydrolase activity"/>
    <property type="evidence" value="ECO:0007669"/>
    <property type="project" value="UniProtKB-KW"/>
</dbReference>
<keyword evidence="4" id="KW-0479">Metal-binding</keyword>
<dbReference type="Proteomes" id="UP000187464">
    <property type="component" value="Chromosome I"/>
</dbReference>
<dbReference type="GO" id="GO:0017061">
    <property type="term" value="F:S-methyl-5-thioadenosine phosphorylase activity"/>
    <property type="evidence" value="ECO:0007669"/>
    <property type="project" value="UniProtKB-EC"/>
</dbReference>
<evidence type="ECO:0000256" key="9">
    <source>
        <dbReference type="ARBA" id="ARBA00049893"/>
    </source>
</evidence>
<dbReference type="STRING" id="1642647.PSM36_0394"/>
<keyword evidence="12" id="KW-1185">Reference proteome</keyword>
<dbReference type="Gene3D" id="3.60.140.10">
    <property type="entry name" value="CNF1/YfiH-like putative cysteine hydrolases"/>
    <property type="match status" value="1"/>
</dbReference>
<comment type="catalytic activity">
    <reaction evidence="7">
        <text>adenosine + H2O + H(+) = inosine + NH4(+)</text>
        <dbReference type="Rhea" id="RHEA:24408"/>
        <dbReference type="ChEBI" id="CHEBI:15377"/>
        <dbReference type="ChEBI" id="CHEBI:15378"/>
        <dbReference type="ChEBI" id="CHEBI:16335"/>
        <dbReference type="ChEBI" id="CHEBI:17596"/>
        <dbReference type="ChEBI" id="CHEBI:28938"/>
        <dbReference type="EC" id="3.5.4.4"/>
    </reaction>
    <physiologicalReaction direction="left-to-right" evidence="7">
        <dbReference type="Rhea" id="RHEA:24409"/>
    </physiologicalReaction>
</comment>
<dbReference type="InterPro" id="IPR038371">
    <property type="entry name" value="Cu_polyphenol_OxRdtase_sf"/>
</dbReference>
<evidence type="ECO:0000256" key="6">
    <source>
        <dbReference type="ARBA" id="ARBA00022833"/>
    </source>
</evidence>
<evidence type="ECO:0000256" key="7">
    <source>
        <dbReference type="ARBA" id="ARBA00047989"/>
    </source>
</evidence>
<proteinExistence type="inferred from homology"/>
<dbReference type="PANTHER" id="PTHR30616:SF2">
    <property type="entry name" value="PURINE NUCLEOSIDE PHOSPHORYLASE LACC1"/>
    <property type="match status" value="1"/>
</dbReference>
<dbReference type="CDD" id="cd16833">
    <property type="entry name" value="YfiH"/>
    <property type="match status" value="1"/>
</dbReference>
<dbReference type="NCBIfam" id="TIGR00726">
    <property type="entry name" value="peptidoglycan editing factor PgeF"/>
    <property type="match status" value="1"/>
</dbReference>
<keyword evidence="3" id="KW-0808">Transferase</keyword>
<dbReference type="PANTHER" id="PTHR30616">
    <property type="entry name" value="UNCHARACTERIZED PROTEIN YFIH"/>
    <property type="match status" value="1"/>
</dbReference>
<dbReference type="AlphaFoldDB" id="A0A1R3T3Y2"/>
<reference evidence="12" key="1">
    <citation type="submission" date="2016-08" db="EMBL/GenBank/DDBJ databases">
        <authorList>
            <person name="Wibberg D."/>
        </authorList>
    </citation>
    <scope>NUCLEOTIDE SEQUENCE [LARGE SCALE GENOMIC DNA]</scope>
</reference>
<dbReference type="KEGG" id="psac:PSM36_0394"/>
<comment type="catalytic activity">
    <reaction evidence="8">
        <text>adenosine + phosphate = alpha-D-ribose 1-phosphate + adenine</text>
        <dbReference type="Rhea" id="RHEA:27642"/>
        <dbReference type="ChEBI" id="CHEBI:16335"/>
        <dbReference type="ChEBI" id="CHEBI:16708"/>
        <dbReference type="ChEBI" id="CHEBI:43474"/>
        <dbReference type="ChEBI" id="CHEBI:57720"/>
        <dbReference type="EC" id="2.4.2.1"/>
    </reaction>
    <physiologicalReaction direction="left-to-right" evidence="8">
        <dbReference type="Rhea" id="RHEA:27643"/>
    </physiologicalReaction>
</comment>
<dbReference type="Pfam" id="PF02578">
    <property type="entry name" value="Cu-oxidase_4"/>
    <property type="match status" value="1"/>
</dbReference>
<dbReference type="GO" id="GO:0005507">
    <property type="term" value="F:copper ion binding"/>
    <property type="evidence" value="ECO:0007669"/>
    <property type="project" value="TreeGrafter"/>
</dbReference>
<protein>
    <recommendedName>
        <fullName evidence="10">Purine nucleoside phosphorylase</fullName>
    </recommendedName>
</protein>
<evidence type="ECO:0000256" key="5">
    <source>
        <dbReference type="ARBA" id="ARBA00022801"/>
    </source>
</evidence>
<gene>
    <name evidence="11" type="ORF">PSM36_0394</name>
</gene>
<dbReference type="EMBL" id="LT605205">
    <property type="protein sequence ID" value="SCD19227.1"/>
    <property type="molecule type" value="Genomic_DNA"/>
</dbReference>
<comment type="catalytic activity">
    <reaction evidence="1">
        <text>inosine + phosphate = alpha-D-ribose 1-phosphate + hypoxanthine</text>
        <dbReference type="Rhea" id="RHEA:27646"/>
        <dbReference type="ChEBI" id="CHEBI:17368"/>
        <dbReference type="ChEBI" id="CHEBI:17596"/>
        <dbReference type="ChEBI" id="CHEBI:43474"/>
        <dbReference type="ChEBI" id="CHEBI:57720"/>
        <dbReference type="EC" id="2.4.2.1"/>
    </reaction>
    <physiologicalReaction direction="left-to-right" evidence="1">
        <dbReference type="Rhea" id="RHEA:27647"/>
    </physiologicalReaction>
</comment>
<evidence type="ECO:0000256" key="10">
    <source>
        <dbReference type="RuleBase" id="RU361274"/>
    </source>
</evidence>
<dbReference type="InterPro" id="IPR011324">
    <property type="entry name" value="Cytotoxic_necrot_fac-like_cat"/>
</dbReference>
<keyword evidence="5" id="KW-0378">Hydrolase</keyword>
<organism evidence="11 12">
    <name type="scientific">Proteiniphilum saccharofermentans</name>
    <dbReference type="NCBI Taxonomy" id="1642647"/>
    <lineage>
        <taxon>Bacteria</taxon>
        <taxon>Pseudomonadati</taxon>
        <taxon>Bacteroidota</taxon>
        <taxon>Bacteroidia</taxon>
        <taxon>Bacteroidales</taxon>
        <taxon>Dysgonomonadaceae</taxon>
        <taxon>Proteiniphilum</taxon>
    </lineage>
</organism>
<evidence type="ECO:0000256" key="4">
    <source>
        <dbReference type="ARBA" id="ARBA00022723"/>
    </source>
</evidence>
<dbReference type="InterPro" id="IPR003730">
    <property type="entry name" value="Cu_polyphenol_OxRdtase"/>
</dbReference>
<sequence>MKPHPLYNNLLLFDLFDKEENITHFITTREGGVSEGSFSSFNMGNFSDDSPLNISENREILARMLYADINRFIIPHQTHGTKVLTIDSNFFSLDHASAIETLYGVDAVITREKEIYLCITTADCVPVILYDRHNEIIAAIHAGWKGTVGRIVEKTVIAMEKQFGSLPEDMIAGIGPAIGMSNYEVGNEVVDRFYEEGFDLTDVASFSRKTPSSKYHVDLKEINRKELIRLGIDAGCIEKSPLCTFDREDIFFSARRQTIHSGRMLTGIMIKR</sequence>
<comment type="similarity">
    <text evidence="2 10">Belongs to the purine nucleoside phosphorylase YfiH/LACC1 family.</text>
</comment>
<evidence type="ECO:0000256" key="1">
    <source>
        <dbReference type="ARBA" id="ARBA00000553"/>
    </source>
</evidence>
<evidence type="ECO:0000313" key="12">
    <source>
        <dbReference type="Proteomes" id="UP000187464"/>
    </source>
</evidence>
<dbReference type="RefSeq" id="WP_076928554.1">
    <property type="nucleotide sequence ID" value="NZ_LT605205.1"/>
</dbReference>